<keyword evidence="8" id="KW-0378">Hydrolase</keyword>
<dbReference type="InterPro" id="IPR034904">
    <property type="entry name" value="FSCA_dom_sf"/>
</dbReference>
<dbReference type="PROSITE" id="PS01215">
    <property type="entry name" value="MRP"/>
    <property type="match status" value="1"/>
</dbReference>
<evidence type="ECO:0000313" key="12">
    <source>
        <dbReference type="Proteomes" id="UP000188174"/>
    </source>
</evidence>
<feature type="binding site" evidence="8">
    <location>
        <begin position="130"/>
        <end position="137"/>
    </location>
    <ligand>
        <name>ATP</name>
        <dbReference type="ChEBI" id="CHEBI:30616"/>
    </ligand>
</feature>
<dbReference type="HAMAP" id="MF_02040">
    <property type="entry name" value="Mrp_NBP35"/>
    <property type="match status" value="1"/>
</dbReference>
<comment type="similarity">
    <text evidence="8">Belongs to the Mrp/NBP35 ATP-binding proteins family.</text>
</comment>
<sequence length="384" mass="40592">MTDTIKSAVMERLRQIKGPDLEGDIVSLGLVSDVFVSDGRVVFSITVPAERAKELEPLRQAAEKVVKEVDGVETVMVALTAERAAGGARNAAPQSAPKPAPQQPRRPAEEQAPAKPGVPGIKHIVAVASGKGGVGKSTTTANLALAMASLGKKVGVLDADIYGPSVPRLFNVSGRPEALSGRMLKPMEGYGIKVMSMGFMVEEETPMIWRGPMVISALTQMLREVAWGELDVLVVDMPPGTGDAQLTMAQQVPLAGAVIVSTPQDLALIDARKGLNMFKRVDVPVLGIVENMSYFLCPDCGGRHDIFGHGGARAEADRLNVPFLGEVPLTMKIRETSDAGTPVVVSDPEGSVAGIYKDIAAKVLDSIDRESAEPTRAAPNIVFD</sequence>
<evidence type="ECO:0000259" key="10">
    <source>
        <dbReference type="Pfam" id="PF01883"/>
    </source>
</evidence>
<gene>
    <name evidence="11" type="ORF">B0E33_28125</name>
</gene>
<evidence type="ECO:0000256" key="9">
    <source>
        <dbReference type="SAM" id="MobiDB-lite"/>
    </source>
</evidence>
<dbReference type="EMBL" id="CP019630">
    <property type="protein sequence ID" value="AQQ06969.1"/>
    <property type="molecule type" value="Genomic_DNA"/>
</dbReference>
<accession>A0ABN4X1W6</accession>
<dbReference type="PANTHER" id="PTHR42961">
    <property type="entry name" value="IRON-SULFUR PROTEIN NUBPL"/>
    <property type="match status" value="1"/>
</dbReference>
<evidence type="ECO:0000313" key="11">
    <source>
        <dbReference type="EMBL" id="AQQ06969.1"/>
    </source>
</evidence>
<dbReference type="CDD" id="cd02037">
    <property type="entry name" value="Mrp_NBP35"/>
    <property type="match status" value="1"/>
</dbReference>
<organism evidence="11 12">
    <name type="scientific">Roseibium algicola</name>
    <dbReference type="NCBI Taxonomy" id="2857014"/>
    <lineage>
        <taxon>Bacteria</taxon>
        <taxon>Pseudomonadati</taxon>
        <taxon>Pseudomonadota</taxon>
        <taxon>Alphaproteobacteria</taxon>
        <taxon>Hyphomicrobiales</taxon>
        <taxon>Stappiaceae</taxon>
        <taxon>Roseibium</taxon>
    </lineage>
</organism>
<keyword evidence="7 8" id="KW-0411">Iron-sulfur</keyword>
<dbReference type="Gene3D" id="3.40.50.300">
    <property type="entry name" value="P-loop containing nucleotide triphosphate hydrolases"/>
    <property type="match status" value="1"/>
</dbReference>
<dbReference type="Pfam" id="PF10609">
    <property type="entry name" value="ParA"/>
    <property type="match status" value="1"/>
</dbReference>
<evidence type="ECO:0000256" key="3">
    <source>
        <dbReference type="ARBA" id="ARBA00022723"/>
    </source>
</evidence>
<proteinExistence type="inferred from homology"/>
<comment type="similarity">
    <text evidence="2">In the C-terminal section; belongs to the Mrp/NBP35 ATP-binding proteins family.</text>
</comment>
<evidence type="ECO:0000256" key="2">
    <source>
        <dbReference type="ARBA" id="ARBA00008205"/>
    </source>
</evidence>
<evidence type="ECO:0000256" key="4">
    <source>
        <dbReference type="ARBA" id="ARBA00022741"/>
    </source>
</evidence>
<dbReference type="InterPro" id="IPR033756">
    <property type="entry name" value="YlxH/NBP35"/>
</dbReference>
<dbReference type="InterPro" id="IPR002744">
    <property type="entry name" value="MIP18-like"/>
</dbReference>
<keyword evidence="5 8" id="KW-0067">ATP-binding</keyword>
<feature type="region of interest" description="Disordered" evidence="9">
    <location>
        <begin position="86"/>
        <end position="117"/>
    </location>
</feature>
<evidence type="ECO:0000256" key="6">
    <source>
        <dbReference type="ARBA" id="ARBA00023004"/>
    </source>
</evidence>
<dbReference type="SUPFAM" id="SSF52540">
    <property type="entry name" value="P-loop containing nucleoside triphosphate hydrolases"/>
    <property type="match status" value="1"/>
</dbReference>
<dbReference type="InterPro" id="IPR019591">
    <property type="entry name" value="Mrp/NBP35_ATP-bd"/>
</dbReference>
<feature type="domain" description="MIP18 family-like" evidence="10">
    <location>
        <begin position="6"/>
        <end position="77"/>
    </location>
</feature>
<dbReference type="Proteomes" id="UP000188174">
    <property type="component" value="Chromosome"/>
</dbReference>
<comment type="function">
    <text evidence="8">Binds and transfers iron-sulfur (Fe-S) clusters to target apoproteins. Can hydrolyze ATP.</text>
</comment>
<protein>
    <recommendedName>
        <fullName evidence="8">Iron-sulfur cluster carrier protein</fullName>
    </recommendedName>
</protein>
<keyword evidence="4 8" id="KW-0547">Nucleotide-binding</keyword>
<dbReference type="Gene3D" id="3.30.300.130">
    <property type="entry name" value="Fe-S cluster assembly (FSCA)"/>
    <property type="match status" value="1"/>
</dbReference>
<dbReference type="Pfam" id="PF01883">
    <property type="entry name" value="FeS_assembly_P"/>
    <property type="match status" value="1"/>
</dbReference>
<dbReference type="PANTHER" id="PTHR42961:SF2">
    <property type="entry name" value="IRON-SULFUR PROTEIN NUBPL"/>
    <property type="match status" value="1"/>
</dbReference>
<comment type="similarity">
    <text evidence="1">In the N-terminal section; belongs to the MIP18 family.</text>
</comment>
<keyword evidence="12" id="KW-1185">Reference proteome</keyword>
<evidence type="ECO:0000256" key="5">
    <source>
        <dbReference type="ARBA" id="ARBA00022840"/>
    </source>
</evidence>
<evidence type="ECO:0000256" key="7">
    <source>
        <dbReference type="ARBA" id="ARBA00023014"/>
    </source>
</evidence>
<dbReference type="InterPro" id="IPR000808">
    <property type="entry name" value="Mrp-like_CS"/>
</dbReference>
<name>A0ABN4X1W6_9HYPH</name>
<evidence type="ECO:0000256" key="8">
    <source>
        <dbReference type="HAMAP-Rule" id="MF_02040"/>
    </source>
</evidence>
<reference evidence="11 12" key="1">
    <citation type="submission" date="2017-02" db="EMBL/GenBank/DDBJ databases">
        <authorList>
            <person name="Jeong S."/>
        </authorList>
    </citation>
    <scope>NUCLEOTIDE SEQUENCE [LARGE SCALE GENOMIC DNA]</scope>
    <source>
        <strain evidence="11 12">RMAR6-6</strain>
    </source>
</reference>
<feature type="compositionally biased region" description="Low complexity" evidence="9">
    <location>
        <begin position="86"/>
        <end position="95"/>
    </location>
</feature>
<comment type="subunit">
    <text evidence="8">Homodimer.</text>
</comment>
<dbReference type="RefSeq" id="WP_077293038.1">
    <property type="nucleotide sequence ID" value="NZ_CP019630.1"/>
</dbReference>
<keyword evidence="6 8" id="KW-0408">Iron</keyword>
<dbReference type="InterPro" id="IPR044304">
    <property type="entry name" value="NUBPL-like"/>
</dbReference>
<dbReference type="InterPro" id="IPR027417">
    <property type="entry name" value="P-loop_NTPase"/>
</dbReference>
<evidence type="ECO:0000256" key="1">
    <source>
        <dbReference type="ARBA" id="ARBA00007352"/>
    </source>
</evidence>
<keyword evidence="3 8" id="KW-0479">Metal-binding</keyword>
<dbReference type="SUPFAM" id="SSF117916">
    <property type="entry name" value="Fe-S cluster assembly (FSCA) domain-like"/>
    <property type="match status" value="1"/>
</dbReference>